<proteinExistence type="inferred from homology"/>
<dbReference type="Gene3D" id="3.90.190.20">
    <property type="entry name" value="Mur ligase, C-terminal domain"/>
    <property type="match status" value="1"/>
</dbReference>
<dbReference type="HAMAP" id="MF_00639">
    <property type="entry name" value="MurD"/>
    <property type="match status" value="1"/>
</dbReference>
<keyword evidence="7 8" id="KW-0131">Cell cycle</keyword>
<dbReference type="EMBL" id="CP001734">
    <property type="protein sequence ID" value="ACV68036.1"/>
    <property type="molecule type" value="Genomic_DNA"/>
</dbReference>
<evidence type="ECO:0000256" key="6">
    <source>
        <dbReference type="ARBA" id="ARBA00022840"/>
    </source>
</evidence>
<keyword evidence="12" id="KW-1185">Reference proteome</keyword>
<evidence type="ECO:0000256" key="3">
    <source>
        <dbReference type="ARBA" id="ARBA00022490"/>
    </source>
</evidence>
<keyword evidence="7 8" id="KW-0133">Cell shape</keyword>
<comment type="similarity">
    <text evidence="7">Belongs to the MurCDEF family.</text>
</comment>
<evidence type="ECO:0000256" key="4">
    <source>
        <dbReference type="ARBA" id="ARBA00022598"/>
    </source>
</evidence>
<dbReference type="eggNOG" id="COG0771">
    <property type="taxonomic scope" value="Bacteria"/>
</dbReference>
<dbReference type="Gene3D" id="3.40.50.720">
    <property type="entry name" value="NAD(P)-binding Rossmann-like Domain"/>
    <property type="match status" value="1"/>
</dbReference>
<dbReference type="GO" id="GO:0071555">
    <property type="term" value="P:cell wall organization"/>
    <property type="evidence" value="ECO:0007669"/>
    <property type="project" value="UniProtKB-KW"/>
</dbReference>
<keyword evidence="5 7" id="KW-0547">Nucleotide-binding</keyword>
<dbReference type="InterPro" id="IPR005762">
    <property type="entry name" value="MurD"/>
</dbReference>
<feature type="domain" description="Mur ligase C-terminal" evidence="9">
    <location>
        <begin position="293"/>
        <end position="404"/>
    </location>
</feature>
<dbReference type="EC" id="6.3.2.9" evidence="7 8"/>
<dbReference type="OrthoDB" id="9809796at2"/>
<gene>
    <name evidence="7" type="primary">murD</name>
    <name evidence="11" type="ordered locus">Dret_0744</name>
</gene>
<sequence length="444" mass="47870">MHGLLHPGQLKGHCAAVLGAGRSGLGAARLLDFLGADIRLLEKSPERLSSDVEQEAQTKGWTVRTGEHAAADFDGVQMVVPSPGVPVHRLVHLFPQTVQIISELELASWFVNEPIVAVTGSAGKTTTTTLIAHILETAGRRVFSGGNLGTPLSEYVLAQDQADVLVLEVSSFQLVHASSFHPKVAVLLNVAPNHLDYHEEMEAYVLAKLKLFAKQQPGDLAIAPYALKEDLESRHFSAADRVYFVPNDRFSCPQLPGEHNQANIEAAYLACRYLGVDEQAVAEALASYQPQAHRLQIVGTWNGVKVVDDSKATTIESLQAALRSFEEPIVLLAGGQFKGGDPSLVADLIRTRVKEVVLFGDNRDVFESAWQGLAPMRWFPTLEDAVDHGATTTQSGDVLLLSPATASFDLFTDYKHRGAVFQEAARRCLTTAAGGPSDGAPTAQ</sequence>
<evidence type="ECO:0000256" key="1">
    <source>
        <dbReference type="ARBA" id="ARBA00004496"/>
    </source>
</evidence>
<evidence type="ECO:0000256" key="5">
    <source>
        <dbReference type="ARBA" id="ARBA00022741"/>
    </source>
</evidence>
<keyword evidence="3 7" id="KW-0963">Cytoplasm</keyword>
<dbReference type="GO" id="GO:0009252">
    <property type="term" value="P:peptidoglycan biosynthetic process"/>
    <property type="evidence" value="ECO:0007669"/>
    <property type="project" value="UniProtKB-UniRule"/>
</dbReference>
<keyword evidence="4 7" id="KW-0436">Ligase</keyword>
<dbReference type="Proteomes" id="UP000001052">
    <property type="component" value="Chromosome"/>
</dbReference>
<comment type="pathway">
    <text evidence="2 7 8">Cell wall biogenesis; peptidoglycan biosynthesis.</text>
</comment>
<keyword evidence="7 8" id="KW-0132">Cell division</keyword>
<comment type="function">
    <text evidence="7 8">Cell wall formation. Catalyzes the addition of glutamate to the nucleotide precursor UDP-N-acetylmuramoyl-L-alanine (UMA).</text>
</comment>
<dbReference type="InterPro" id="IPR013221">
    <property type="entry name" value="Mur_ligase_cen"/>
</dbReference>
<dbReference type="HOGENOM" id="CLU_032540_0_0_7"/>
<dbReference type="InterPro" id="IPR036565">
    <property type="entry name" value="Mur-like_cat_sf"/>
</dbReference>
<dbReference type="KEGG" id="drt:Dret_0744"/>
<dbReference type="STRING" id="485915.Dret_0744"/>
<evidence type="ECO:0000313" key="12">
    <source>
        <dbReference type="Proteomes" id="UP000001052"/>
    </source>
</evidence>
<evidence type="ECO:0000256" key="7">
    <source>
        <dbReference type="HAMAP-Rule" id="MF_00639"/>
    </source>
</evidence>
<keyword evidence="6 7" id="KW-0067">ATP-binding</keyword>
<dbReference type="Pfam" id="PF08245">
    <property type="entry name" value="Mur_ligase_M"/>
    <property type="match status" value="1"/>
</dbReference>
<evidence type="ECO:0000259" key="9">
    <source>
        <dbReference type="Pfam" id="PF02875"/>
    </source>
</evidence>
<dbReference type="AlphaFoldDB" id="C8X0T9"/>
<dbReference type="InterPro" id="IPR036615">
    <property type="entry name" value="Mur_ligase_C_dom_sf"/>
</dbReference>
<evidence type="ECO:0000259" key="10">
    <source>
        <dbReference type="Pfam" id="PF08245"/>
    </source>
</evidence>
<dbReference type="GO" id="GO:0008360">
    <property type="term" value="P:regulation of cell shape"/>
    <property type="evidence" value="ECO:0007669"/>
    <property type="project" value="UniProtKB-KW"/>
</dbReference>
<dbReference type="InterPro" id="IPR004101">
    <property type="entry name" value="Mur_ligase_C"/>
</dbReference>
<dbReference type="GO" id="GO:0008764">
    <property type="term" value="F:UDP-N-acetylmuramoylalanine-D-glutamate ligase activity"/>
    <property type="evidence" value="ECO:0007669"/>
    <property type="project" value="UniProtKB-UniRule"/>
</dbReference>
<evidence type="ECO:0000313" key="11">
    <source>
        <dbReference type="EMBL" id="ACV68036.1"/>
    </source>
</evidence>
<dbReference type="UniPathway" id="UPA00219"/>
<reference evidence="11 12" key="2">
    <citation type="journal article" date="2010" name="Stand. Genomic Sci.">
        <title>Complete genome sequence of Desulfohalobium retbaense type strain (HR(100)).</title>
        <authorList>
            <person name="Spring S."/>
            <person name="Nolan M."/>
            <person name="Lapidus A."/>
            <person name="Glavina Del Rio T."/>
            <person name="Copeland A."/>
            <person name="Tice H."/>
            <person name="Cheng J.F."/>
            <person name="Lucas S."/>
            <person name="Land M."/>
            <person name="Chen F."/>
            <person name="Bruce D."/>
            <person name="Goodwin L."/>
            <person name="Pitluck S."/>
            <person name="Ivanova N."/>
            <person name="Mavromatis K."/>
            <person name="Mikhailova N."/>
            <person name="Pati A."/>
            <person name="Chen A."/>
            <person name="Palaniappan K."/>
            <person name="Hauser L."/>
            <person name="Chang Y.J."/>
            <person name="Jeffries C.D."/>
            <person name="Munk C."/>
            <person name="Kiss H."/>
            <person name="Chain P."/>
            <person name="Han C."/>
            <person name="Brettin T."/>
            <person name="Detter J.C."/>
            <person name="Schuler E."/>
            <person name="Goker M."/>
            <person name="Rohde M."/>
            <person name="Bristow J."/>
            <person name="Eisen J.A."/>
            <person name="Markowitz V."/>
            <person name="Hugenholtz P."/>
            <person name="Kyrpides N.C."/>
            <person name="Klenk H.P."/>
        </authorList>
    </citation>
    <scope>NUCLEOTIDE SEQUENCE [LARGE SCALE GENOMIC DNA]</scope>
    <source>
        <strain evidence="11 12">DSM 5692</strain>
    </source>
</reference>
<evidence type="ECO:0000256" key="8">
    <source>
        <dbReference type="RuleBase" id="RU003664"/>
    </source>
</evidence>
<dbReference type="Gene3D" id="3.40.1190.10">
    <property type="entry name" value="Mur-like, catalytic domain"/>
    <property type="match status" value="1"/>
</dbReference>
<comment type="catalytic activity">
    <reaction evidence="7 8">
        <text>UDP-N-acetyl-alpha-D-muramoyl-L-alanine + D-glutamate + ATP = UDP-N-acetyl-alpha-D-muramoyl-L-alanyl-D-glutamate + ADP + phosphate + H(+)</text>
        <dbReference type="Rhea" id="RHEA:16429"/>
        <dbReference type="ChEBI" id="CHEBI:15378"/>
        <dbReference type="ChEBI" id="CHEBI:29986"/>
        <dbReference type="ChEBI" id="CHEBI:30616"/>
        <dbReference type="ChEBI" id="CHEBI:43474"/>
        <dbReference type="ChEBI" id="CHEBI:83898"/>
        <dbReference type="ChEBI" id="CHEBI:83900"/>
        <dbReference type="ChEBI" id="CHEBI:456216"/>
        <dbReference type="EC" id="6.3.2.9"/>
    </reaction>
</comment>
<dbReference type="GO" id="GO:0005524">
    <property type="term" value="F:ATP binding"/>
    <property type="evidence" value="ECO:0007669"/>
    <property type="project" value="UniProtKB-UniRule"/>
</dbReference>
<dbReference type="GO" id="GO:0005737">
    <property type="term" value="C:cytoplasm"/>
    <property type="evidence" value="ECO:0007669"/>
    <property type="project" value="UniProtKB-SubCell"/>
</dbReference>
<dbReference type="PANTHER" id="PTHR43692:SF1">
    <property type="entry name" value="UDP-N-ACETYLMURAMOYLALANINE--D-GLUTAMATE LIGASE"/>
    <property type="match status" value="1"/>
</dbReference>
<comment type="subcellular location">
    <subcellularLocation>
        <location evidence="1 7 8">Cytoplasm</location>
    </subcellularLocation>
</comment>
<keyword evidence="7 8" id="KW-0961">Cell wall biogenesis/degradation</keyword>
<dbReference type="GO" id="GO:0051301">
    <property type="term" value="P:cell division"/>
    <property type="evidence" value="ECO:0007669"/>
    <property type="project" value="UniProtKB-KW"/>
</dbReference>
<keyword evidence="7 8" id="KW-0573">Peptidoglycan synthesis</keyword>
<organism evidence="11 12">
    <name type="scientific">Desulfohalobium retbaense (strain ATCC 49708 / DSM 5692 / JCM 16813 / HR100)</name>
    <dbReference type="NCBI Taxonomy" id="485915"/>
    <lineage>
        <taxon>Bacteria</taxon>
        <taxon>Pseudomonadati</taxon>
        <taxon>Thermodesulfobacteriota</taxon>
        <taxon>Desulfovibrionia</taxon>
        <taxon>Desulfovibrionales</taxon>
        <taxon>Desulfohalobiaceae</taxon>
        <taxon>Desulfohalobium</taxon>
    </lineage>
</organism>
<reference evidence="12" key="1">
    <citation type="submission" date="2009-09" db="EMBL/GenBank/DDBJ databases">
        <title>The complete chromosome of Desulfohalobium retbaense DSM 5692.</title>
        <authorList>
            <consortium name="US DOE Joint Genome Institute (JGI-PGF)"/>
            <person name="Lucas S."/>
            <person name="Copeland A."/>
            <person name="Lapidus A."/>
            <person name="Glavina del Rio T."/>
            <person name="Dalin E."/>
            <person name="Tice H."/>
            <person name="Bruce D."/>
            <person name="Goodwin L."/>
            <person name="Pitluck S."/>
            <person name="Kyrpides N."/>
            <person name="Mavromatis K."/>
            <person name="Ivanova N."/>
            <person name="Mikhailova N."/>
            <person name="Munk A.C."/>
            <person name="Brettin T."/>
            <person name="Detter J.C."/>
            <person name="Han C."/>
            <person name="Tapia R."/>
            <person name="Larimer F."/>
            <person name="Land M."/>
            <person name="Hauser L."/>
            <person name="Markowitz V."/>
            <person name="Cheng J.-F."/>
            <person name="Hugenholtz P."/>
            <person name="Woyke T."/>
            <person name="Wu D."/>
            <person name="Spring S."/>
            <person name="Klenk H.-P."/>
            <person name="Eisen J.A."/>
        </authorList>
    </citation>
    <scope>NUCLEOTIDE SEQUENCE [LARGE SCALE GENOMIC DNA]</scope>
    <source>
        <strain evidence="12">DSM 5692</strain>
    </source>
</reference>
<feature type="domain" description="Mur ligase central" evidence="10">
    <location>
        <begin position="118"/>
        <end position="225"/>
    </location>
</feature>
<dbReference type="RefSeq" id="WP_015751194.1">
    <property type="nucleotide sequence ID" value="NC_013223.1"/>
</dbReference>
<dbReference type="SUPFAM" id="SSF51984">
    <property type="entry name" value="MurCD N-terminal domain"/>
    <property type="match status" value="1"/>
</dbReference>
<protein>
    <recommendedName>
        <fullName evidence="7 8">UDP-N-acetylmuramoylalanine--D-glutamate ligase</fullName>
        <ecNumber evidence="7 8">6.3.2.9</ecNumber>
    </recommendedName>
    <alternativeName>
        <fullName evidence="7">D-glutamic acid-adding enzyme</fullName>
    </alternativeName>
    <alternativeName>
        <fullName evidence="7">UDP-N-acetylmuramoyl-L-alanyl-D-glutamate synthetase</fullName>
    </alternativeName>
</protein>
<dbReference type="SUPFAM" id="SSF53623">
    <property type="entry name" value="MurD-like peptide ligases, catalytic domain"/>
    <property type="match status" value="1"/>
</dbReference>
<accession>C8X0T9</accession>
<evidence type="ECO:0000256" key="2">
    <source>
        <dbReference type="ARBA" id="ARBA00004752"/>
    </source>
</evidence>
<dbReference type="NCBIfam" id="TIGR01087">
    <property type="entry name" value="murD"/>
    <property type="match status" value="1"/>
</dbReference>
<feature type="binding site" evidence="7">
    <location>
        <begin position="120"/>
        <end position="126"/>
    </location>
    <ligand>
        <name>ATP</name>
        <dbReference type="ChEBI" id="CHEBI:30616"/>
    </ligand>
</feature>
<dbReference type="Pfam" id="PF02875">
    <property type="entry name" value="Mur_ligase_C"/>
    <property type="match status" value="1"/>
</dbReference>
<dbReference type="SUPFAM" id="SSF53244">
    <property type="entry name" value="MurD-like peptide ligases, peptide-binding domain"/>
    <property type="match status" value="1"/>
</dbReference>
<dbReference type="PANTHER" id="PTHR43692">
    <property type="entry name" value="UDP-N-ACETYLMURAMOYLALANINE--D-GLUTAMATE LIGASE"/>
    <property type="match status" value="1"/>
</dbReference>
<name>C8X0T9_DESRD</name>